<gene>
    <name evidence="5" type="ORF">RirG_137760</name>
</gene>
<dbReference type="PROSITE" id="PS50002">
    <property type="entry name" value="SH3"/>
    <property type="match status" value="1"/>
</dbReference>
<dbReference type="STRING" id="1432141.A0A015MDS9"/>
<comment type="caution">
    <text evidence="5">The sequence shown here is derived from an EMBL/GenBank/DDBJ whole genome shotgun (WGS) entry which is preliminary data.</text>
</comment>
<evidence type="ECO:0000256" key="1">
    <source>
        <dbReference type="ARBA" id="ARBA00022443"/>
    </source>
</evidence>
<feature type="compositionally biased region" description="Pro residues" evidence="3">
    <location>
        <begin position="72"/>
        <end position="88"/>
    </location>
</feature>
<feature type="compositionally biased region" description="Pro residues" evidence="3">
    <location>
        <begin position="252"/>
        <end position="269"/>
    </location>
</feature>
<dbReference type="SMR" id="A0A015MDS9"/>
<feature type="region of interest" description="Disordered" evidence="3">
    <location>
        <begin position="384"/>
        <end position="432"/>
    </location>
</feature>
<proteinExistence type="predicted"/>
<dbReference type="OrthoDB" id="10255964at2759"/>
<dbReference type="InterPro" id="IPR050670">
    <property type="entry name" value="STAM"/>
</dbReference>
<keyword evidence="1 2" id="KW-0728">SH3 domain</keyword>
<dbReference type="InterPro" id="IPR001452">
    <property type="entry name" value="SH3_domain"/>
</dbReference>
<evidence type="ECO:0000313" key="5">
    <source>
        <dbReference type="EMBL" id="EXX64973.1"/>
    </source>
</evidence>
<protein>
    <submittedName>
        <fullName evidence="5">Hse1p</fullName>
    </submittedName>
</protein>
<dbReference type="SUPFAM" id="SSF50044">
    <property type="entry name" value="SH3-domain"/>
    <property type="match status" value="1"/>
</dbReference>
<dbReference type="Proteomes" id="UP000022910">
    <property type="component" value="Unassembled WGS sequence"/>
</dbReference>
<accession>A0A015MDS9</accession>
<feature type="compositionally biased region" description="Low complexity" evidence="3">
    <location>
        <begin position="110"/>
        <end position="125"/>
    </location>
</feature>
<dbReference type="CDD" id="cd00174">
    <property type="entry name" value="SH3"/>
    <property type="match status" value="1"/>
</dbReference>
<evidence type="ECO:0000313" key="6">
    <source>
        <dbReference type="Proteomes" id="UP000022910"/>
    </source>
</evidence>
<reference evidence="5 6" key="1">
    <citation type="submission" date="2014-02" db="EMBL/GenBank/DDBJ databases">
        <title>Single nucleus genome sequencing reveals high similarity among nuclei of an endomycorrhizal fungus.</title>
        <authorList>
            <person name="Lin K."/>
            <person name="Geurts R."/>
            <person name="Zhang Z."/>
            <person name="Limpens E."/>
            <person name="Saunders D.G."/>
            <person name="Mu D."/>
            <person name="Pang E."/>
            <person name="Cao H."/>
            <person name="Cha H."/>
            <person name="Lin T."/>
            <person name="Zhou Q."/>
            <person name="Shang Y."/>
            <person name="Li Y."/>
            <person name="Ivanov S."/>
            <person name="Sharma T."/>
            <person name="Velzen R.V."/>
            <person name="Ruijter N.D."/>
            <person name="Aanen D.K."/>
            <person name="Win J."/>
            <person name="Kamoun S."/>
            <person name="Bisseling T."/>
            <person name="Huang S."/>
        </authorList>
    </citation>
    <scope>NUCLEOTIDE SEQUENCE [LARGE SCALE GENOMIC DNA]</scope>
    <source>
        <strain evidence="6">DAOM197198w</strain>
    </source>
</reference>
<name>A0A015MDS9_RHIIW</name>
<dbReference type="SMART" id="SM00326">
    <property type="entry name" value="SH3"/>
    <property type="match status" value="1"/>
</dbReference>
<dbReference type="PRINTS" id="PR00452">
    <property type="entry name" value="SH3DOMAIN"/>
</dbReference>
<evidence type="ECO:0000256" key="3">
    <source>
        <dbReference type="SAM" id="MobiDB-lite"/>
    </source>
</evidence>
<feature type="domain" description="SH3" evidence="4">
    <location>
        <begin position="298"/>
        <end position="359"/>
    </location>
</feature>
<feature type="compositionally biased region" description="Low complexity" evidence="3">
    <location>
        <begin position="391"/>
        <end position="432"/>
    </location>
</feature>
<evidence type="ECO:0000259" key="4">
    <source>
        <dbReference type="PROSITE" id="PS50002"/>
    </source>
</evidence>
<keyword evidence="6" id="KW-1185">Reference proteome</keyword>
<feature type="region of interest" description="Disordered" evidence="3">
    <location>
        <begin position="69"/>
        <end position="271"/>
    </location>
</feature>
<dbReference type="PRINTS" id="PR00499">
    <property type="entry name" value="P67PHOX"/>
</dbReference>
<sequence>MHSSNPPPLNTSFSSIPPSKRTSVVFEPYALHMIASVIRDLQFLRQQGYISFAALEEIIERLPKPVVHAAPHTPPAPSPSSSPIPQPESPAVSIKSDISQKRNSNTSITQRPPSTSSQLLQQQQLQREEQPLHSLAQGKSIAEEENQNQQLQQKSARRQSPTTTPQQVNTTPPPLQNSSPPSQSQLQQNEDDDVVNAGQPQLESIPKPAVPSRASVYQPVSPVPSVPSPQSSSNISSNTISSTGAILATRPLPLPPNAPNSSPPRPQPLPIFDNKYEEAEYEKSINQQQLKDTILPAYSLSMVEAMWDFVSDDVGDLSFKKGDIVEVVEYVNMDWWKGRIQGTSNVGIFPRVYTKILNTQVPFNQVIPDQPISNNTAYYNQRLPQHSNTMSPYSSQHYQLSQSPSQLPSQVQHQQLPPTQQQQQNTYTTYQHHPSSVQTVYDSVYANHTSNVASQHHYLNTRNSATSLNNQQQYYKYS</sequence>
<evidence type="ECO:0000256" key="2">
    <source>
        <dbReference type="PROSITE-ProRule" id="PRU00192"/>
    </source>
</evidence>
<dbReference type="PANTHER" id="PTHR45929">
    <property type="entry name" value="JAK PATHWAY SIGNAL TRANSDUCTION ADAPTOR MOLECULE"/>
    <property type="match status" value="1"/>
</dbReference>
<organism evidence="5 6">
    <name type="scientific">Rhizophagus irregularis (strain DAOM 197198w)</name>
    <name type="common">Glomus intraradices</name>
    <dbReference type="NCBI Taxonomy" id="1432141"/>
    <lineage>
        <taxon>Eukaryota</taxon>
        <taxon>Fungi</taxon>
        <taxon>Fungi incertae sedis</taxon>
        <taxon>Mucoromycota</taxon>
        <taxon>Glomeromycotina</taxon>
        <taxon>Glomeromycetes</taxon>
        <taxon>Glomerales</taxon>
        <taxon>Glomeraceae</taxon>
        <taxon>Rhizophagus</taxon>
    </lineage>
</organism>
<dbReference type="AlphaFoldDB" id="A0A015MDS9"/>
<feature type="compositionally biased region" description="Low complexity" evidence="3">
    <location>
        <begin position="228"/>
        <end position="251"/>
    </location>
</feature>
<dbReference type="Gene3D" id="2.30.30.40">
    <property type="entry name" value="SH3 Domains"/>
    <property type="match status" value="1"/>
</dbReference>
<dbReference type="HOGENOM" id="CLU_571268_0_0_1"/>
<dbReference type="InterPro" id="IPR036028">
    <property type="entry name" value="SH3-like_dom_sf"/>
</dbReference>
<feature type="compositionally biased region" description="Low complexity" evidence="3">
    <location>
        <begin position="147"/>
        <end position="188"/>
    </location>
</feature>
<dbReference type="PANTHER" id="PTHR45929:SF7">
    <property type="entry name" value="LAS SEVENTEEN-BINDING PROTEIN 1"/>
    <property type="match status" value="1"/>
</dbReference>
<dbReference type="EMBL" id="JEMT01022642">
    <property type="protein sequence ID" value="EXX64973.1"/>
    <property type="molecule type" value="Genomic_DNA"/>
</dbReference>
<dbReference type="Pfam" id="PF00018">
    <property type="entry name" value="SH3_1"/>
    <property type="match status" value="1"/>
</dbReference>